<evidence type="ECO:0000256" key="2">
    <source>
        <dbReference type="SAM" id="Phobius"/>
    </source>
</evidence>
<reference evidence="3" key="1">
    <citation type="submission" date="2020-11" db="EMBL/GenBank/DDBJ databases">
        <authorList>
            <consortium name="DOE Joint Genome Institute"/>
            <person name="Ahrendt S."/>
            <person name="Riley R."/>
            <person name="Andreopoulos W."/>
            <person name="Labutti K."/>
            <person name="Pangilinan J."/>
            <person name="Ruiz-Duenas F.J."/>
            <person name="Barrasa J.M."/>
            <person name="Sanchez-Garcia M."/>
            <person name="Camarero S."/>
            <person name="Miyauchi S."/>
            <person name="Serrano A."/>
            <person name="Linde D."/>
            <person name="Babiker R."/>
            <person name="Drula E."/>
            <person name="Ayuso-Fernandez I."/>
            <person name="Pacheco R."/>
            <person name="Padilla G."/>
            <person name="Ferreira P."/>
            <person name="Barriuso J."/>
            <person name="Kellner H."/>
            <person name="Castanera R."/>
            <person name="Alfaro M."/>
            <person name="Ramirez L."/>
            <person name="Pisabarro A.G."/>
            <person name="Kuo A."/>
            <person name="Tritt A."/>
            <person name="Lipzen A."/>
            <person name="He G."/>
            <person name="Yan M."/>
            <person name="Ng V."/>
            <person name="Cullen D."/>
            <person name="Martin F."/>
            <person name="Rosso M.-N."/>
            <person name="Henrissat B."/>
            <person name="Hibbett D."/>
            <person name="Martinez A.T."/>
            <person name="Grigoriev I.V."/>
        </authorList>
    </citation>
    <scope>NUCLEOTIDE SEQUENCE</scope>
    <source>
        <strain evidence="3">AH 40177</strain>
    </source>
</reference>
<accession>A0A9P5P3V4</accession>
<organism evidence="3 4">
    <name type="scientific">Rhodocollybia butyracea</name>
    <dbReference type="NCBI Taxonomy" id="206335"/>
    <lineage>
        <taxon>Eukaryota</taxon>
        <taxon>Fungi</taxon>
        <taxon>Dikarya</taxon>
        <taxon>Basidiomycota</taxon>
        <taxon>Agaricomycotina</taxon>
        <taxon>Agaricomycetes</taxon>
        <taxon>Agaricomycetidae</taxon>
        <taxon>Agaricales</taxon>
        <taxon>Marasmiineae</taxon>
        <taxon>Omphalotaceae</taxon>
        <taxon>Rhodocollybia</taxon>
    </lineage>
</organism>
<comment type="caution">
    <text evidence="3">The sequence shown here is derived from an EMBL/GenBank/DDBJ whole genome shotgun (WGS) entry which is preliminary data.</text>
</comment>
<evidence type="ECO:0000313" key="3">
    <source>
        <dbReference type="EMBL" id="KAF9016151.1"/>
    </source>
</evidence>
<dbReference type="EMBL" id="JADNRY010001468">
    <property type="protein sequence ID" value="KAF9016151.1"/>
    <property type="molecule type" value="Genomic_DNA"/>
</dbReference>
<evidence type="ECO:0000256" key="1">
    <source>
        <dbReference type="SAM" id="MobiDB-lite"/>
    </source>
</evidence>
<evidence type="ECO:0000313" key="4">
    <source>
        <dbReference type="Proteomes" id="UP000772434"/>
    </source>
</evidence>
<feature type="transmembrane region" description="Helical" evidence="2">
    <location>
        <begin position="12"/>
        <end position="34"/>
    </location>
</feature>
<dbReference type="Proteomes" id="UP000772434">
    <property type="component" value="Unassembled WGS sequence"/>
</dbReference>
<keyword evidence="4" id="KW-1185">Reference proteome</keyword>
<keyword evidence="2" id="KW-1133">Transmembrane helix</keyword>
<gene>
    <name evidence="3" type="ORF">BDP27DRAFT_1440727</name>
</gene>
<protein>
    <submittedName>
        <fullName evidence="3">Uncharacterized protein</fullName>
    </submittedName>
</protein>
<name>A0A9P5P3V4_9AGAR</name>
<dbReference type="AlphaFoldDB" id="A0A9P5P3V4"/>
<proteinExistence type="predicted"/>
<sequence>MGGHQRSQRATRCLYPFIWHIPLSAFKVHWWYFWIKQCHHHHLCSILRLQPAFLFLPDHHPVNSSPHPIPRTGSGRPSSLIALAVVVTNQCNLHSTSSTCPSSFPTPKGSSLGQLD</sequence>
<feature type="compositionally biased region" description="Low complexity" evidence="1">
    <location>
        <begin position="95"/>
        <end position="107"/>
    </location>
</feature>
<feature type="region of interest" description="Disordered" evidence="1">
    <location>
        <begin position="95"/>
        <end position="116"/>
    </location>
</feature>
<keyword evidence="2" id="KW-0472">Membrane</keyword>
<keyword evidence="2" id="KW-0812">Transmembrane</keyword>